<keyword evidence="2" id="KW-0808">Transferase</keyword>
<dbReference type="EMBL" id="JAGSYN010000179">
    <property type="protein sequence ID" value="KAG7662436.1"/>
    <property type="molecule type" value="Genomic_DNA"/>
</dbReference>
<evidence type="ECO:0000256" key="1">
    <source>
        <dbReference type="ARBA" id="ARBA00022603"/>
    </source>
</evidence>
<comment type="caution">
    <text evidence="3">The sequence shown here is derived from an EMBL/GenBank/DDBJ whole genome shotgun (WGS) entry which is preliminary data.</text>
</comment>
<dbReference type="Pfam" id="PF13418">
    <property type="entry name" value="Beta-prop_TYW4"/>
    <property type="match status" value="1"/>
</dbReference>
<dbReference type="GO" id="GO:0008175">
    <property type="term" value="F:tRNA methyltransferase activity"/>
    <property type="evidence" value="ECO:0007669"/>
    <property type="project" value="TreeGrafter"/>
</dbReference>
<dbReference type="Pfam" id="PF04072">
    <property type="entry name" value="LCM"/>
    <property type="match status" value="1"/>
</dbReference>
<dbReference type="PANTHER" id="PTHR46529:SF1">
    <property type="entry name" value="TRNA WYBUTOSINE-SYNTHESIZING PROTEIN 4"/>
    <property type="match status" value="1"/>
</dbReference>
<proteinExistence type="predicted"/>
<dbReference type="RefSeq" id="XP_049262669.1">
    <property type="nucleotide sequence ID" value="XM_049408005.1"/>
</dbReference>
<dbReference type="GO" id="GO:0030488">
    <property type="term" value="P:tRNA methylation"/>
    <property type="evidence" value="ECO:0007669"/>
    <property type="project" value="TreeGrafter"/>
</dbReference>
<reference evidence="3 4" key="1">
    <citation type="journal article" date="2021" name="DNA Res.">
        <title>Genome analysis of Candida subhashii reveals its hybrid nature and dual mitochondrial genome conformations.</title>
        <authorList>
            <person name="Mixao V."/>
            <person name="Hegedusova E."/>
            <person name="Saus E."/>
            <person name="Pryszcz L.P."/>
            <person name="Cillingova A."/>
            <person name="Nosek J."/>
            <person name="Gabaldon T."/>
        </authorList>
    </citation>
    <scope>NUCLEOTIDE SEQUENCE [LARGE SCALE GENOMIC DNA]</scope>
    <source>
        <strain evidence="3 4">CBS 10753</strain>
    </source>
</reference>
<protein>
    <submittedName>
        <fullName evidence="3">PPM2</fullName>
    </submittedName>
</protein>
<dbReference type="PANTHER" id="PTHR46529">
    <property type="entry name" value="TRNA WYBUTOSINE-SYNTHESIZING PROTEIN 4"/>
    <property type="match status" value="1"/>
</dbReference>
<dbReference type="AlphaFoldDB" id="A0A8J5QBZ8"/>
<keyword evidence="1" id="KW-0489">Methyltransferase</keyword>
<gene>
    <name evidence="3" type="ORF">J8A68_004084</name>
</gene>
<dbReference type="GO" id="GO:0031591">
    <property type="term" value="P:wybutosine biosynthetic process"/>
    <property type="evidence" value="ECO:0007669"/>
    <property type="project" value="TreeGrafter"/>
</dbReference>
<dbReference type="InterPro" id="IPR007213">
    <property type="entry name" value="Ppm1/Ppm2/Tcmp"/>
</dbReference>
<name>A0A8J5QBZ8_9ASCO</name>
<evidence type="ECO:0000313" key="4">
    <source>
        <dbReference type="Proteomes" id="UP000694255"/>
    </source>
</evidence>
<evidence type="ECO:0000256" key="2">
    <source>
        <dbReference type="ARBA" id="ARBA00022679"/>
    </source>
</evidence>
<dbReference type="GeneID" id="73470884"/>
<sequence length="674" mass="77237">MLENEKIQKLDANQLARQRKKIEKDRRKKVYDDQQVQGTNNSSIVSKRSVEMLYLTKLQPELGEWFKHFVKKGKRRSPAINRGYWIRMETIMQMVVRIMKLNPSGKIHVVNLGCGFDPLPFQLLSLYPDYDLNFIDIDYPDLIQNKYDMIQQADEIKGVIGTQSESTLCKISTNNYKLVGCDLKNLKLYEEILPQLVEGDSSIKIFIAEVSLAYMKPEFANPVIEISSKVSNSHFLILEQIMPDSSDNAFATKMLYHFNHLRSPIQCVEHYSTKAAQLQRFKQYYPNAEIKNLFENWLYLIDEESKRKVFEIEEFDEWEEFIIFCQHYVVVHATNSDQMIYECENGEIESQEYPTDESVSMSLDDRFDNEQLELKFPAVAASGDNIYINGGLKQTRTNETLALDIKNGTLLNVAQDENAPPPRMCHTLTTMGDKMILMGGRSRPGYSFQDVYKFQDNAWEKISDLELKRARHSAVQLNERQILVFGGLESGTNSDNSFMIYDVESGENKHVKLKGDNPGNLASSSIIYNGEYGLISGGIIDHFVPVVNDKLYKFTIEGDVINIKEVFQHPLLSRIGSQIRFLDSNKLLVVGGISPLQILTRRTNIMTLDLTNFTWKSFEIPQDIRSQHPPIFIGFGLVEEKRNDGKQSFVIVGGGAVCYSFGSCFNTVYRLDIL</sequence>
<dbReference type="OrthoDB" id="47172at2759"/>
<organism evidence="3 4">
    <name type="scientific">[Candida] subhashii</name>
    <dbReference type="NCBI Taxonomy" id="561895"/>
    <lineage>
        <taxon>Eukaryota</taxon>
        <taxon>Fungi</taxon>
        <taxon>Dikarya</taxon>
        <taxon>Ascomycota</taxon>
        <taxon>Saccharomycotina</taxon>
        <taxon>Pichiomycetes</taxon>
        <taxon>Debaryomycetaceae</taxon>
        <taxon>Spathaspora</taxon>
    </lineage>
</organism>
<keyword evidence="4" id="KW-1185">Reference proteome</keyword>
<evidence type="ECO:0000313" key="3">
    <source>
        <dbReference type="EMBL" id="KAG7662436.1"/>
    </source>
</evidence>
<dbReference type="Proteomes" id="UP000694255">
    <property type="component" value="Unassembled WGS sequence"/>
</dbReference>
<accession>A0A8J5QBZ8</accession>